<evidence type="ECO:0000256" key="3">
    <source>
        <dbReference type="SAM" id="Phobius"/>
    </source>
</evidence>
<comment type="similarity">
    <text evidence="1">Belongs to the ATP-dependent AMP-binding enzyme family.</text>
</comment>
<sequence length="907" mass="99281">MAETDSNRLVDPETGFSRQTGTYSCLRPPIPLPPINQPLSIAEFCLSVFHSTSTDGATTFIVNATTGEMLFYSQFVSQVRSLAYSLQQRYSLCQNDVALVLSPPSVHIPVVYLALLSLGIVVSPANPLSSNSELAHQIQLSKPVVAFATSQTSRKIPSLKHGTIILDSPEFLSLLTQPNIDNDVIKRVNVNQSDTAAILYSSGTTGRVKGVMITHRNLIAMMAMIHHINTNEAEGNEKPPRSVTFFTVPLFHVFGFFMLLGAVVSANTVVFLERFDFKEMLRAVEKYKVTGMPVSPPLVVAFVKSDLTKKYDLRSLQGLGCGGAPLGKDISQRFKEKFPNVLLIQVKTENSVPMAETDTNQRRAVVDPNTGFCSQTKTFHSIRPPVPLPPPSQPLSLPHYALSLLRTSTAGDTTFIVDATNDQSLSYSQFIAQVHSLAYSLKKNYSLSQNDVAFILSPPSFHVPLLYFALMALGIVVSPSNPLSSESEIAHQVRLSKPVIAFATSKMSSKLPSLKLGTVILDSPKFQSFLTQPNVDAAVFDSVKVSQQDTAAILYSSGTTGRVKGVKLSHLNIIALIAGYYHIRAPEQADEPHPVSFFTVPFFHVFGFFMLARVFSLGETMVFTERFEFVAMLRAIEKYKVTFMPVSPPLVVAFIKLDLTKKYDLSSLLLLGSGGAPLGKEVAERFKEKFPTVELVQGYGLTETAGGATRVVGPEEAARYGTVGRLGENMEAKIVDPETGEAQPPGQRGELWLRGPTVMKGYVGDEKATAETLDSQGWLKTGDICYFDSEGFVYIVDRLKELIKYKAYQVPPAELEHLLLSHPEIADAAVIPYPDEEAGQIPMAYVVRNPGSSITEAGVMDFIAKQVAPYKKIRRVAFISSIPKSPAGKILRRELVTHSLSAAKSKL</sequence>
<feature type="domain" description="AMP-dependent synthetase/ligase" evidence="4">
    <location>
        <begin position="59"/>
        <end position="364"/>
    </location>
</feature>
<gene>
    <name evidence="6" type="ORF">V6N11_082144</name>
</gene>
<accession>A0ABR2QH58</accession>
<name>A0ABR2QH58_9ROSI</name>
<dbReference type="Proteomes" id="UP001396334">
    <property type="component" value="Unassembled WGS sequence"/>
</dbReference>
<keyword evidence="3" id="KW-1133">Transmembrane helix</keyword>
<dbReference type="Pfam" id="PF13193">
    <property type="entry name" value="AMP-binding_C"/>
    <property type="match status" value="1"/>
</dbReference>
<evidence type="ECO:0000256" key="1">
    <source>
        <dbReference type="ARBA" id="ARBA00006432"/>
    </source>
</evidence>
<evidence type="ECO:0000313" key="6">
    <source>
        <dbReference type="EMBL" id="KAK9000008.1"/>
    </source>
</evidence>
<keyword evidence="3" id="KW-0472">Membrane</keyword>
<feature type="domain" description="AMP-dependent synthetase/ligase" evidence="4">
    <location>
        <begin position="410"/>
        <end position="762"/>
    </location>
</feature>
<dbReference type="Gene3D" id="3.40.50.12780">
    <property type="entry name" value="N-terminal domain of ligase-like"/>
    <property type="match status" value="2"/>
</dbReference>
<evidence type="ECO:0000313" key="7">
    <source>
        <dbReference type="Proteomes" id="UP001396334"/>
    </source>
</evidence>
<protein>
    <recommendedName>
        <fullName evidence="8">4-coumarate--CoA ligase</fullName>
    </recommendedName>
</protein>
<feature type="transmembrane region" description="Helical" evidence="3">
    <location>
        <begin position="250"/>
        <end position="272"/>
    </location>
</feature>
<keyword evidence="7" id="KW-1185">Reference proteome</keyword>
<dbReference type="CDD" id="cd05904">
    <property type="entry name" value="4CL"/>
    <property type="match status" value="1"/>
</dbReference>
<dbReference type="InterPro" id="IPR042099">
    <property type="entry name" value="ANL_N_sf"/>
</dbReference>
<dbReference type="PANTHER" id="PTHR24096:SF251">
    <property type="entry name" value="4-COUMARATE--COA LIGASE-LIKE 9"/>
    <property type="match status" value="1"/>
</dbReference>
<feature type="domain" description="AMP-binding enzyme C-terminal" evidence="5">
    <location>
        <begin position="814"/>
        <end position="889"/>
    </location>
</feature>
<dbReference type="InterPro" id="IPR045851">
    <property type="entry name" value="AMP-bd_C_sf"/>
</dbReference>
<organism evidence="6 7">
    <name type="scientific">Hibiscus sabdariffa</name>
    <name type="common">roselle</name>
    <dbReference type="NCBI Taxonomy" id="183260"/>
    <lineage>
        <taxon>Eukaryota</taxon>
        <taxon>Viridiplantae</taxon>
        <taxon>Streptophyta</taxon>
        <taxon>Embryophyta</taxon>
        <taxon>Tracheophyta</taxon>
        <taxon>Spermatophyta</taxon>
        <taxon>Magnoliopsida</taxon>
        <taxon>eudicotyledons</taxon>
        <taxon>Gunneridae</taxon>
        <taxon>Pentapetalae</taxon>
        <taxon>rosids</taxon>
        <taxon>malvids</taxon>
        <taxon>Malvales</taxon>
        <taxon>Malvaceae</taxon>
        <taxon>Malvoideae</taxon>
        <taxon>Hibiscus</taxon>
    </lineage>
</organism>
<evidence type="ECO:0000259" key="4">
    <source>
        <dbReference type="Pfam" id="PF00501"/>
    </source>
</evidence>
<dbReference type="Gene3D" id="3.30.300.30">
    <property type="match status" value="1"/>
</dbReference>
<keyword evidence="2" id="KW-0436">Ligase</keyword>
<evidence type="ECO:0000259" key="5">
    <source>
        <dbReference type="Pfam" id="PF13193"/>
    </source>
</evidence>
<evidence type="ECO:0008006" key="8">
    <source>
        <dbReference type="Google" id="ProtNLM"/>
    </source>
</evidence>
<dbReference type="EMBL" id="JBBPBN010000038">
    <property type="protein sequence ID" value="KAK9000008.1"/>
    <property type="molecule type" value="Genomic_DNA"/>
</dbReference>
<feature type="transmembrane region" description="Helical" evidence="3">
    <location>
        <begin position="595"/>
        <end position="616"/>
    </location>
</feature>
<dbReference type="Pfam" id="PF00501">
    <property type="entry name" value="AMP-binding"/>
    <property type="match status" value="2"/>
</dbReference>
<feature type="transmembrane region" description="Helical" evidence="3">
    <location>
        <begin position="565"/>
        <end position="583"/>
    </location>
</feature>
<reference evidence="6 7" key="1">
    <citation type="journal article" date="2024" name="G3 (Bethesda)">
        <title>Genome assembly of Hibiscus sabdariffa L. provides insights into metabolisms of medicinal natural products.</title>
        <authorList>
            <person name="Kim T."/>
        </authorList>
    </citation>
    <scope>NUCLEOTIDE SEQUENCE [LARGE SCALE GENOMIC DNA]</scope>
    <source>
        <strain evidence="6">TK-2024</strain>
        <tissue evidence="6">Old leaves</tissue>
    </source>
</reference>
<dbReference type="SUPFAM" id="SSF56801">
    <property type="entry name" value="Acetyl-CoA synthetase-like"/>
    <property type="match status" value="2"/>
</dbReference>
<dbReference type="PROSITE" id="PS00455">
    <property type="entry name" value="AMP_BINDING"/>
    <property type="match status" value="2"/>
</dbReference>
<comment type="caution">
    <text evidence="6">The sequence shown here is derived from an EMBL/GenBank/DDBJ whole genome shotgun (WGS) entry which is preliminary data.</text>
</comment>
<dbReference type="PANTHER" id="PTHR24096">
    <property type="entry name" value="LONG-CHAIN-FATTY-ACID--COA LIGASE"/>
    <property type="match status" value="1"/>
</dbReference>
<dbReference type="InterPro" id="IPR020845">
    <property type="entry name" value="AMP-binding_CS"/>
</dbReference>
<dbReference type="InterPro" id="IPR025110">
    <property type="entry name" value="AMP-bd_C"/>
</dbReference>
<evidence type="ECO:0000256" key="2">
    <source>
        <dbReference type="ARBA" id="ARBA00022598"/>
    </source>
</evidence>
<dbReference type="InterPro" id="IPR000873">
    <property type="entry name" value="AMP-dep_synth/lig_dom"/>
</dbReference>
<proteinExistence type="inferred from homology"/>
<keyword evidence="3" id="KW-0812">Transmembrane</keyword>